<feature type="domain" description="Gingipain" evidence="2">
    <location>
        <begin position="410"/>
        <end position="769"/>
    </location>
</feature>
<dbReference type="GO" id="GO:0006508">
    <property type="term" value="P:proteolysis"/>
    <property type="evidence" value="ECO:0007669"/>
    <property type="project" value="InterPro"/>
</dbReference>
<dbReference type="OrthoDB" id="9757650at2"/>
<dbReference type="SUPFAM" id="SSF52129">
    <property type="entry name" value="Caspase-like"/>
    <property type="match status" value="1"/>
</dbReference>
<dbReference type="Gene3D" id="2.60.40.10">
    <property type="entry name" value="Immunoglobulins"/>
    <property type="match status" value="1"/>
</dbReference>
<accession>A0A1N6D6F3</accession>
<dbReference type="GO" id="GO:0008234">
    <property type="term" value="F:cysteine-type peptidase activity"/>
    <property type="evidence" value="ECO:0007669"/>
    <property type="project" value="InterPro"/>
</dbReference>
<evidence type="ECO:0000313" key="3">
    <source>
        <dbReference type="EMBL" id="SIN66382.1"/>
    </source>
</evidence>
<dbReference type="Proteomes" id="UP000185221">
    <property type="component" value="Unassembled WGS sequence"/>
</dbReference>
<dbReference type="Gene3D" id="3.40.50.1460">
    <property type="match status" value="1"/>
</dbReference>
<evidence type="ECO:0000259" key="2">
    <source>
        <dbReference type="Pfam" id="PF01364"/>
    </source>
</evidence>
<gene>
    <name evidence="3" type="ORF">SAMN05444394_0333</name>
</gene>
<evidence type="ECO:0000256" key="1">
    <source>
        <dbReference type="SAM" id="SignalP"/>
    </source>
</evidence>
<dbReference type="STRING" id="226505.SAMN05444394_0333"/>
<feature type="signal peptide" evidence="1">
    <location>
        <begin position="1"/>
        <end position="22"/>
    </location>
</feature>
<dbReference type="EMBL" id="FSRC01000001">
    <property type="protein sequence ID" value="SIN66382.1"/>
    <property type="molecule type" value="Genomic_DNA"/>
</dbReference>
<dbReference type="RefSeq" id="WP_074223107.1">
    <property type="nucleotide sequence ID" value="NZ_FSRC01000001.1"/>
</dbReference>
<name>A0A1N6D6F3_9BACT</name>
<proteinExistence type="predicted"/>
<dbReference type="Gene3D" id="2.60.40.4070">
    <property type="match status" value="1"/>
</dbReference>
<reference evidence="4" key="1">
    <citation type="submission" date="2016-11" db="EMBL/GenBank/DDBJ databases">
        <authorList>
            <person name="Varghese N."/>
            <person name="Submissions S."/>
        </authorList>
    </citation>
    <scope>NUCLEOTIDE SEQUENCE [LARGE SCALE GENOMIC DNA]</scope>
    <source>
        <strain evidence="4">DSM 15292</strain>
    </source>
</reference>
<sequence>MKKLKTCFLFLGLLFLSNLIQAQQSNWYTYNQTYYKILTAKDGIYRITPEVLAANGVNVNAVDPRTIRLYHRGKEVAVSLVGQEDGRFDSEDYLDFYGLRNDGTLDSLLYTKFDRLPNPYFNTHSDSTAFFLTITPGEFGLRMAERPAPENNLAQLTSFGTEKLMAYGEQYSLGVGYAFDFRLSIYDQGQGWMSSIITKGNTRSFTLTDLGNPSNSGPATLEIGLVGRSLHNHSTRISVGPTAASQRLVQTENFYGYEYPQLTLPLTMGDFNADGSIVISVQSSGTEAADNVSVAYTKVIFQERVVQGDFSSKLFLVPPGNQQISISQLNSNYEAFEISDYRRPEKVILSNTSNQLRFRASVSSDSSKIWLQNEETILPVSKLEPVQFKNYLTQEADYILVGHHILEQAANQYENPLQAYAAHRASPMGGGFKTMTVFIEDLYNQFAYGEESPTALFEFLKAYYPVHKPSHLLLAGRSLTMYSTARQGGVNYFYRNNPSAFTFQNLIPPGGYPISDNNYVVGLDPSNLDAPAMAVGRIPAKNSQHLADYLDKAIEKDALGVTAPWQKELIHLSGGVSEFELNRYFNYLNGYKTIAEGLYLGGNVTTYRKRSNSTIELIDITGDLNEGRSLVTFFGHGAPTVIDIEIGFASDPTLNYQNKGKYPVMLFNGCDYGSAFGTTYTQGEDWIITPEKGASNIMANTSVGVDVILNRYSNAFYSKAFADSSSIYKTVGEVKQLAEVDFVENFGLVPLSYSHMEQMVLLGDPGTRMFPADKADYSLDATEVFFESFDESPLNALSDSIKLTFVIRNIGLVNTDSVAFRIKRKLPDGTEVAFDPKEIPYISRKDTLEFSIPNIGLNAAGDNTFTLEVNPSKSIPEMTFANNSISITEFIPLSGTLNLFPLDFGIVSEANVNLIAQIPGNPKKDRTIILQLDSAANFNSSYRKEIRITTSGIADWPVTLLSNQDSVTYYWRTKFQEPQLGETDSWTASSFSLIPNGAKGWTQRTNDQLEENQLTNLALNSQRTEWKYLDKNLGFEVFTVGAGVDTLSYKNTQFYLDQVPQIIDNVNNANSRLCPNGSLGMVAFDQTSLTPYLSIPVPGFDILDPRACGRVPQVIQSVQNSWITTPGQTFLEQYVNGVKEGDYVVIFSVGNVTFDAWPDEAYALLKEFGANEATLRNLNTGDPYILYGQKGMAPGEAIEIVGDTNQEFPPNQQTLSFDTELEGYITSGVILTPRVGPASNWERFFQHVNARNWINEEDNTYFDIIGVKADGQEEVILAQVLDQEMDLSFINSTTYPYLRLRYAMDDPESTAPAQLDRWQVNYSGVPEGALFVKNSRDQLSLKEGEQATVDLIFKNVSKYNFLDSIQVDWKWTNLNSKKVENFTKKFPALKAGESMEFSIEFNSIGKAGENELEVFANPRIQQEQTFRNNQIDFESYILVEADETSSLLDVNFDGIYIMDGDIVSPTVMVTAQLVNDQTLLYKQDTVGMDIFLKQNCEGCEFSRVNFSNPNLTWTPASEDSRFKVSFLPGPLEDGLYTLKIQNEDSPQPYEITFEVINESQITNFYPYPNPFSTSVRFVFTVTGSEVPDEIKIQIMTVTGKVVREILQNELGPIRIGNNLTEYAWDGKDEFGDQLANGVYIYRVLVRKNGQFMEHRPTAGDKAFKKGYGKMYLLR</sequence>
<dbReference type="InterPro" id="IPR001769">
    <property type="entry name" value="Gingipain"/>
</dbReference>
<feature type="chain" id="PRO_5012545823" evidence="1">
    <location>
        <begin position="23"/>
        <end position="1674"/>
    </location>
</feature>
<organism evidence="3 4">
    <name type="scientific">Algoriphagus halophilus</name>
    <dbReference type="NCBI Taxonomy" id="226505"/>
    <lineage>
        <taxon>Bacteria</taxon>
        <taxon>Pseudomonadati</taxon>
        <taxon>Bacteroidota</taxon>
        <taxon>Cytophagia</taxon>
        <taxon>Cytophagales</taxon>
        <taxon>Cyclobacteriaceae</taxon>
        <taxon>Algoriphagus</taxon>
    </lineage>
</organism>
<keyword evidence="1" id="KW-0732">Signal</keyword>
<evidence type="ECO:0000313" key="4">
    <source>
        <dbReference type="Proteomes" id="UP000185221"/>
    </source>
</evidence>
<dbReference type="Pfam" id="PF01364">
    <property type="entry name" value="Peptidase_C25"/>
    <property type="match status" value="1"/>
</dbReference>
<protein>
    <submittedName>
        <fullName evidence="3">Peptidase family C25</fullName>
    </submittedName>
</protein>
<keyword evidence="4" id="KW-1185">Reference proteome</keyword>
<dbReference type="InterPro" id="IPR013783">
    <property type="entry name" value="Ig-like_fold"/>
</dbReference>
<dbReference type="InterPro" id="IPR029030">
    <property type="entry name" value="Caspase-like_dom_sf"/>
</dbReference>